<protein>
    <submittedName>
        <fullName evidence="2">Uncharacterized protein</fullName>
    </submittedName>
</protein>
<evidence type="ECO:0000313" key="2">
    <source>
        <dbReference type="EMBL" id="SVD73102.1"/>
    </source>
</evidence>
<gene>
    <name evidence="2" type="ORF">METZ01_LOCUS425956</name>
</gene>
<evidence type="ECO:0000256" key="1">
    <source>
        <dbReference type="SAM" id="MobiDB-lite"/>
    </source>
</evidence>
<feature type="region of interest" description="Disordered" evidence="1">
    <location>
        <begin position="109"/>
        <end position="142"/>
    </location>
</feature>
<organism evidence="2">
    <name type="scientific">marine metagenome</name>
    <dbReference type="NCBI Taxonomy" id="408172"/>
    <lineage>
        <taxon>unclassified sequences</taxon>
        <taxon>metagenomes</taxon>
        <taxon>ecological metagenomes</taxon>
    </lineage>
</organism>
<dbReference type="SUPFAM" id="SSF74653">
    <property type="entry name" value="TolA/TonB C-terminal domain"/>
    <property type="match status" value="1"/>
</dbReference>
<reference evidence="2" key="1">
    <citation type="submission" date="2018-05" db="EMBL/GenBank/DDBJ databases">
        <authorList>
            <person name="Lanie J.A."/>
            <person name="Ng W.-L."/>
            <person name="Kazmierczak K.M."/>
            <person name="Andrzejewski T.M."/>
            <person name="Davidsen T.M."/>
            <person name="Wayne K.J."/>
            <person name="Tettelin H."/>
            <person name="Glass J.I."/>
            <person name="Rusch D."/>
            <person name="Podicherti R."/>
            <person name="Tsui H.-C.T."/>
            <person name="Winkler M.E."/>
        </authorList>
    </citation>
    <scope>NUCLEOTIDE SEQUENCE</scope>
</reference>
<sequence length="217" mass="25082">MFSFMREQFSGLFVSTAAHALLLMLLSVSLMSSPPRPALRQIAIEATVIDEGALKRAQEDWRQQVQLEEERREEQRRRAAMEEQRLKERAEQERLQRIRLKEETEKKAEAELQRKAEKEREDLARVEQERQAEEQRRKDAEQARLRAEREAELLVAMEAEERLMAAEQAGLLAQYIGAIRQKVERNWVRPASADASLECIVHVTQIPGGEVVGVRLG</sequence>
<feature type="non-terminal residue" evidence="2">
    <location>
        <position position="217"/>
    </location>
</feature>
<dbReference type="Gene3D" id="3.30.1150.10">
    <property type="match status" value="1"/>
</dbReference>
<dbReference type="Pfam" id="PF13103">
    <property type="entry name" value="TonB_2"/>
    <property type="match status" value="1"/>
</dbReference>
<proteinExistence type="predicted"/>
<dbReference type="EMBL" id="UINC01169521">
    <property type="protein sequence ID" value="SVD73102.1"/>
    <property type="molecule type" value="Genomic_DNA"/>
</dbReference>
<accession>A0A382XPQ5</accession>
<dbReference type="AlphaFoldDB" id="A0A382XPQ5"/>
<name>A0A382XPQ5_9ZZZZ</name>